<keyword evidence="1 2" id="KW-0238">DNA-binding</keyword>
<dbReference type="Proteomes" id="UP001144256">
    <property type="component" value="Unassembled WGS sequence"/>
</dbReference>
<dbReference type="PANTHER" id="PTHR43479">
    <property type="entry name" value="ACREF/ENVCD OPERON REPRESSOR-RELATED"/>
    <property type="match status" value="1"/>
</dbReference>
<evidence type="ECO:0000313" key="5">
    <source>
        <dbReference type="Proteomes" id="UP001144256"/>
    </source>
</evidence>
<dbReference type="PANTHER" id="PTHR43479:SF11">
    <property type="entry name" value="ACREF_ENVCD OPERON REPRESSOR-RELATED"/>
    <property type="match status" value="1"/>
</dbReference>
<dbReference type="EMBL" id="BRLB01000001">
    <property type="protein sequence ID" value="GKX27789.1"/>
    <property type="molecule type" value="Genomic_DNA"/>
</dbReference>
<dbReference type="Gene3D" id="1.10.357.10">
    <property type="entry name" value="Tetracycline Repressor, domain 2"/>
    <property type="match status" value="1"/>
</dbReference>
<feature type="DNA-binding region" description="H-T-H motif" evidence="2">
    <location>
        <begin position="30"/>
        <end position="49"/>
    </location>
</feature>
<dbReference type="InterPro" id="IPR009057">
    <property type="entry name" value="Homeodomain-like_sf"/>
</dbReference>
<dbReference type="AlphaFoldDB" id="A0A9W5Y9D1"/>
<name>A0A9W5Y9D1_9FIRM</name>
<dbReference type="InterPro" id="IPR050624">
    <property type="entry name" value="HTH-type_Tx_Regulator"/>
</dbReference>
<accession>A0A9W5Y9D1</accession>
<evidence type="ECO:0000256" key="1">
    <source>
        <dbReference type="ARBA" id="ARBA00023125"/>
    </source>
</evidence>
<dbReference type="RefSeq" id="WP_281811455.1">
    <property type="nucleotide sequence ID" value="NZ_BRLB01000001.1"/>
</dbReference>
<dbReference type="GO" id="GO:0003677">
    <property type="term" value="F:DNA binding"/>
    <property type="evidence" value="ECO:0007669"/>
    <property type="project" value="UniProtKB-UniRule"/>
</dbReference>
<dbReference type="Pfam" id="PF00440">
    <property type="entry name" value="TetR_N"/>
    <property type="match status" value="1"/>
</dbReference>
<evidence type="ECO:0000256" key="2">
    <source>
        <dbReference type="PROSITE-ProRule" id="PRU00335"/>
    </source>
</evidence>
<feature type="domain" description="HTH tetR-type" evidence="3">
    <location>
        <begin position="7"/>
        <end position="67"/>
    </location>
</feature>
<dbReference type="InterPro" id="IPR001647">
    <property type="entry name" value="HTH_TetR"/>
</dbReference>
<evidence type="ECO:0000259" key="3">
    <source>
        <dbReference type="PROSITE" id="PS50977"/>
    </source>
</evidence>
<dbReference type="PRINTS" id="PR00455">
    <property type="entry name" value="HTHTETR"/>
</dbReference>
<sequence>MAQVLKEEVRNRILDAAEKVFYKKDYRSAKLTEIAKEAGIPVALIYTYFKNKEVLFDAVISSVYLNFESAFDEEESLENGLPSERFVEVGESYIHELLKERKKLIILMDKSSGTKHTEAKQKLIAQMQVHIEVGLKRQSKKEYDPMLSHILASNFTEGLLEIARHYQNEEWAKEMLKLIAKCYYKGVESL</sequence>
<evidence type="ECO:0000313" key="4">
    <source>
        <dbReference type="EMBL" id="GKX27789.1"/>
    </source>
</evidence>
<gene>
    <name evidence="4" type="ORF">SH1V18_02690</name>
</gene>
<organism evidence="4 5">
    <name type="scientific">Vallitalea longa</name>
    <dbReference type="NCBI Taxonomy" id="2936439"/>
    <lineage>
        <taxon>Bacteria</taxon>
        <taxon>Bacillati</taxon>
        <taxon>Bacillota</taxon>
        <taxon>Clostridia</taxon>
        <taxon>Lachnospirales</taxon>
        <taxon>Vallitaleaceae</taxon>
        <taxon>Vallitalea</taxon>
    </lineage>
</organism>
<protein>
    <submittedName>
        <fullName evidence="4">TetR family transcriptional regulator</fullName>
    </submittedName>
</protein>
<dbReference type="SUPFAM" id="SSF46689">
    <property type="entry name" value="Homeodomain-like"/>
    <property type="match status" value="1"/>
</dbReference>
<comment type="caution">
    <text evidence="4">The sequence shown here is derived from an EMBL/GenBank/DDBJ whole genome shotgun (WGS) entry which is preliminary data.</text>
</comment>
<keyword evidence="5" id="KW-1185">Reference proteome</keyword>
<proteinExistence type="predicted"/>
<dbReference type="PROSITE" id="PS50977">
    <property type="entry name" value="HTH_TETR_2"/>
    <property type="match status" value="1"/>
</dbReference>
<reference evidence="4" key="1">
    <citation type="submission" date="2022-06" db="EMBL/GenBank/DDBJ databases">
        <title>Vallitalea longa sp. nov., an anaerobic bacterium isolated from marine sediment.</title>
        <authorList>
            <person name="Hirano S."/>
            <person name="Terahara T."/>
            <person name="Mori K."/>
            <person name="Hamada M."/>
            <person name="Matsumoto R."/>
            <person name="Kobayashi T."/>
        </authorList>
    </citation>
    <scope>NUCLEOTIDE SEQUENCE</scope>
    <source>
        <strain evidence="4">SH18-1</strain>
    </source>
</reference>